<dbReference type="EMBL" id="JAMPKM010000015">
    <property type="protein sequence ID" value="MEP0819596.1"/>
    <property type="molecule type" value="Genomic_DNA"/>
</dbReference>
<comment type="caution">
    <text evidence="1">The sequence shown here is derived from an EMBL/GenBank/DDBJ whole genome shotgun (WGS) entry which is preliminary data.</text>
</comment>
<keyword evidence="2" id="KW-1185">Reference proteome</keyword>
<name>A0ABV0JCS7_9CYAN</name>
<dbReference type="RefSeq" id="WP_190440620.1">
    <property type="nucleotide sequence ID" value="NZ_JAMPKM010000015.1"/>
</dbReference>
<evidence type="ECO:0000313" key="2">
    <source>
        <dbReference type="Proteomes" id="UP001464891"/>
    </source>
</evidence>
<protein>
    <submittedName>
        <fullName evidence="1">Uncharacterized protein</fullName>
    </submittedName>
</protein>
<sequence>MKTLRDYTLNVSLGAPVAIAAIESRLTNGWYRNKEKEKYGDEFISHYRPGILSMYCFSCTEFGPRQAATLWLYETGGGKLFMSDIFAEMDTKLSSDECNCIAEEFYQHCIVPAAEIVSMSVD</sequence>
<gene>
    <name evidence="1" type="ORF">NC998_21080</name>
</gene>
<dbReference type="Proteomes" id="UP001464891">
    <property type="component" value="Unassembled WGS sequence"/>
</dbReference>
<accession>A0ABV0JCS7</accession>
<organism evidence="1 2">
    <name type="scientific">Trichocoleus desertorum GB2-A4</name>
    <dbReference type="NCBI Taxonomy" id="2933944"/>
    <lineage>
        <taxon>Bacteria</taxon>
        <taxon>Bacillati</taxon>
        <taxon>Cyanobacteriota</taxon>
        <taxon>Cyanophyceae</taxon>
        <taxon>Leptolyngbyales</taxon>
        <taxon>Trichocoleusaceae</taxon>
        <taxon>Trichocoleus</taxon>
    </lineage>
</organism>
<reference evidence="1 2" key="1">
    <citation type="submission" date="2022-04" db="EMBL/GenBank/DDBJ databases">
        <title>Positive selection, recombination, and allopatry shape intraspecific diversity of widespread and dominant cyanobacteria.</title>
        <authorList>
            <person name="Wei J."/>
            <person name="Shu W."/>
            <person name="Hu C."/>
        </authorList>
    </citation>
    <scope>NUCLEOTIDE SEQUENCE [LARGE SCALE GENOMIC DNA]</scope>
    <source>
        <strain evidence="1 2">GB2-A4</strain>
    </source>
</reference>
<evidence type="ECO:0000313" key="1">
    <source>
        <dbReference type="EMBL" id="MEP0819596.1"/>
    </source>
</evidence>
<proteinExistence type="predicted"/>